<feature type="transmembrane region" description="Helical" evidence="10">
    <location>
        <begin position="211"/>
        <end position="230"/>
    </location>
</feature>
<dbReference type="GO" id="GO:0005886">
    <property type="term" value="C:plasma membrane"/>
    <property type="evidence" value="ECO:0007669"/>
    <property type="project" value="UniProtKB-SubCell"/>
</dbReference>
<sequence>MKKLKIKLSLVLPAVPDQRDRCVQTLLSRLQGREGLEKVHLTDEKTDGLPQLCFHYDPEVITVERIQRLAVQTGASVQEKYGHLLLEVAGIRHTRHARTIEANLQARKGILQAHVSASGMIGLEYETATLEEKTIHAWLPREGLQLLDPAVSVDTYLEKTAEDLDVTREQPLPSAVPSTEAEPDHPAGETHQGEEDPAHAHGGVFGKNTELIFSLVCGGMLGVGFGLSFVAGLPAWVSLSLYLGAYFFGGFFTAKEAVETVAKGHFEIDFLMLVAAIGAAILGEWAEGALLLFLFSLGHALEHYALNKARKSIAALAELAPKTALLKKNGKTEEVGIEHLRLGDIIVVKPHSKISADGVVVGGQSSVNQAPITGESVPVDKQPVEDPDKDWSQESEIKNENRVFSGTINGNNTLEIKVIKEANDSTLSRLVKLVNEAQTQKSPTQRFTDKFEKYFVPSVLTLVVLLNLAFLVVDETFSESFYRAMAVLVAASPCALAISTPSAVLSGVARAAKSGVLIKGGRPLEDLGVLTALAFDKTGTLTEGKPKLTRVIALGEVGEEELLKTAIAVENLSDHPLAKAVVRDGKERLKDANIPQAKDLEAVLGKGIKATLNGDKVYIGNLDLFESLDDNKPSHDMEEKVKSLESEGNTTMLIRQNDSYLGIIALMDTPRAEAKNTLERLKKIGIKRMIMLTGDNQKVADAVAKEIGLTDAWGSLLPEEKVEAIKELKEKESKVAMVGDGVNDAPAMANSTVGIAMGAAGSDVALETADIALMADKLETLPFAIGLSRKSKGIIKQNLWISLGVVALLIPATIFGFATIGIAVLIHEGSTLVVVFNALRLLAYKQYDN</sequence>
<dbReference type="GO" id="GO:0016887">
    <property type="term" value="F:ATP hydrolysis activity"/>
    <property type="evidence" value="ECO:0007669"/>
    <property type="project" value="InterPro"/>
</dbReference>
<dbReference type="Proteomes" id="UP000198510">
    <property type="component" value="Unassembled WGS sequence"/>
</dbReference>
<feature type="region of interest" description="Disordered" evidence="11">
    <location>
        <begin position="370"/>
        <end position="393"/>
    </location>
</feature>
<dbReference type="RefSeq" id="WP_089688781.1">
    <property type="nucleotide sequence ID" value="NZ_FNFO01000022.1"/>
</dbReference>
<keyword evidence="6 10" id="KW-1133">Transmembrane helix</keyword>
<dbReference type="SFLD" id="SFLDF00027">
    <property type="entry name" value="p-type_atpase"/>
    <property type="match status" value="1"/>
</dbReference>
<keyword evidence="5" id="KW-1278">Translocase</keyword>
<dbReference type="SUPFAM" id="SSF81665">
    <property type="entry name" value="Calcium ATPase, transmembrane domain M"/>
    <property type="match status" value="1"/>
</dbReference>
<protein>
    <recommendedName>
        <fullName evidence="8">P-type Zn(2+) transporter</fullName>
        <ecNumber evidence="8">7.2.2.12</ecNumber>
    </recommendedName>
</protein>
<dbReference type="STRING" id="1075417.SAMN05421823_12217"/>
<dbReference type="SUPFAM" id="SSF81653">
    <property type="entry name" value="Calcium ATPase, transduction domain A"/>
    <property type="match status" value="1"/>
</dbReference>
<evidence type="ECO:0000256" key="5">
    <source>
        <dbReference type="ARBA" id="ARBA00022967"/>
    </source>
</evidence>
<dbReference type="PROSITE" id="PS00154">
    <property type="entry name" value="ATPASE_E1_E2"/>
    <property type="match status" value="1"/>
</dbReference>
<accession>A0A1G9VNL3</accession>
<dbReference type="SUPFAM" id="SSF56784">
    <property type="entry name" value="HAD-like"/>
    <property type="match status" value="1"/>
</dbReference>
<dbReference type="NCBIfam" id="TIGR01525">
    <property type="entry name" value="ATPase-IB_hvy"/>
    <property type="match status" value="1"/>
</dbReference>
<dbReference type="InterPro" id="IPR059000">
    <property type="entry name" value="ATPase_P-type_domA"/>
</dbReference>
<dbReference type="InterPro" id="IPR027256">
    <property type="entry name" value="P-typ_ATPase_IB"/>
</dbReference>
<organism evidence="13 14">
    <name type="scientific">Catalinimonas alkaloidigena</name>
    <dbReference type="NCBI Taxonomy" id="1075417"/>
    <lineage>
        <taxon>Bacteria</taxon>
        <taxon>Pseudomonadati</taxon>
        <taxon>Bacteroidota</taxon>
        <taxon>Cytophagia</taxon>
        <taxon>Cytophagales</taxon>
        <taxon>Catalimonadaceae</taxon>
        <taxon>Catalinimonas</taxon>
    </lineage>
</organism>
<dbReference type="OrthoDB" id="1488806at2"/>
<evidence type="ECO:0000256" key="11">
    <source>
        <dbReference type="SAM" id="MobiDB-lite"/>
    </source>
</evidence>
<dbReference type="Gene3D" id="3.30.70.100">
    <property type="match status" value="2"/>
</dbReference>
<feature type="transmembrane region" description="Helical" evidence="10">
    <location>
        <begin position="799"/>
        <end position="826"/>
    </location>
</feature>
<comment type="catalytic activity">
    <reaction evidence="9">
        <text>Zn(2+)(in) + ATP + H2O = Zn(2+)(out) + ADP + phosphate + H(+)</text>
        <dbReference type="Rhea" id="RHEA:20621"/>
        <dbReference type="ChEBI" id="CHEBI:15377"/>
        <dbReference type="ChEBI" id="CHEBI:15378"/>
        <dbReference type="ChEBI" id="CHEBI:29105"/>
        <dbReference type="ChEBI" id="CHEBI:30616"/>
        <dbReference type="ChEBI" id="CHEBI:43474"/>
        <dbReference type="ChEBI" id="CHEBI:456216"/>
        <dbReference type="EC" id="7.2.2.12"/>
    </reaction>
</comment>
<dbReference type="InterPro" id="IPR044492">
    <property type="entry name" value="P_typ_ATPase_HD_dom"/>
</dbReference>
<feature type="compositionally biased region" description="Basic and acidic residues" evidence="11">
    <location>
        <begin position="182"/>
        <end position="199"/>
    </location>
</feature>
<keyword evidence="10" id="KW-0547">Nucleotide-binding</keyword>
<proteinExistence type="inferred from homology"/>
<keyword evidence="4 10" id="KW-0479">Metal-binding</keyword>
<dbReference type="InterPro" id="IPR008250">
    <property type="entry name" value="ATPase_P-typ_transduc_dom_A_sf"/>
</dbReference>
<dbReference type="InterPro" id="IPR023298">
    <property type="entry name" value="ATPase_P-typ_TM_dom_sf"/>
</dbReference>
<keyword evidence="10" id="KW-1003">Cell membrane</keyword>
<dbReference type="PANTHER" id="PTHR48085:SF5">
    <property type="entry name" value="CADMIUM_ZINC-TRANSPORTING ATPASE HMA4-RELATED"/>
    <property type="match status" value="1"/>
</dbReference>
<dbReference type="PRINTS" id="PR00119">
    <property type="entry name" value="CATATPASE"/>
</dbReference>
<keyword evidence="3 10" id="KW-0812">Transmembrane</keyword>
<gene>
    <name evidence="13" type="ORF">SAMN05421823_12217</name>
</gene>
<dbReference type="Pfam" id="PF00122">
    <property type="entry name" value="E1-E2_ATPase"/>
    <property type="match status" value="1"/>
</dbReference>
<evidence type="ECO:0000256" key="3">
    <source>
        <dbReference type="ARBA" id="ARBA00022692"/>
    </source>
</evidence>
<feature type="transmembrane region" description="Helical" evidence="10">
    <location>
        <begin position="236"/>
        <end position="254"/>
    </location>
</feature>
<dbReference type="EMBL" id="FNFO01000022">
    <property type="protein sequence ID" value="SDM73794.1"/>
    <property type="molecule type" value="Genomic_DNA"/>
</dbReference>
<dbReference type="InterPro" id="IPR051014">
    <property type="entry name" value="Cation_Transport_ATPase_IB"/>
</dbReference>
<dbReference type="EC" id="7.2.2.12" evidence="8"/>
<dbReference type="InterPro" id="IPR018303">
    <property type="entry name" value="ATPase_P-typ_P_site"/>
</dbReference>
<dbReference type="SFLD" id="SFLDS00003">
    <property type="entry name" value="Haloacid_Dehalogenase"/>
    <property type="match status" value="1"/>
</dbReference>
<name>A0A1G9VNL3_9BACT</name>
<evidence type="ECO:0000256" key="9">
    <source>
        <dbReference type="ARBA" id="ARBA00047308"/>
    </source>
</evidence>
<evidence type="ECO:0000256" key="4">
    <source>
        <dbReference type="ARBA" id="ARBA00022723"/>
    </source>
</evidence>
<comment type="subcellular location">
    <subcellularLocation>
        <location evidence="10">Cell membrane</location>
    </subcellularLocation>
    <subcellularLocation>
        <location evidence="1">Membrane</location>
    </subcellularLocation>
</comment>
<dbReference type="InterPro" id="IPR036412">
    <property type="entry name" value="HAD-like_sf"/>
</dbReference>
<evidence type="ECO:0000313" key="14">
    <source>
        <dbReference type="Proteomes" id="UP000198510"/>
    </source>
</evidence>
<feature type="transmembrane region" description="Helical" evidence="10">
    <location>
        <begin position="454"/>
        <end position="473"/>
    </location>
</feature>
<keyword evidence="7 10" id="KW-0472">Membrane</keyword>
<dbReference type="Gene3D" id="3.40.1110.10">
    <property type="entry name" value="Calcium-transporting ATPase, cytoplasmic domain N"/>
    <property type="match status" value="1"/>
</dbReference>
<dbReference type="NCBIfam" id="TIGR01494">
    <property type="entry name" value="ATPase_P-type"/>
    <property type="match status" value="1"/>
</dbReference>
<dbReference type="GO" id="GO:0005524">
    <property type="term" value="F:ATP binding"/>
    <property type="evidence" value="ECO:0007669"/>
    <property type="project" value="UniProtKB-UniRule"/>
</dbReference>
<evidence type="ECO:0000256" key="2">
    <source>
        <dbReference type="ARBA" id="ARBA00006024"/>
    </source>
</evidence>
<feature type="region of interest" description="Disordered" evidence="11">
    <location>
        <begin position="167"/>
        <end position="200"/>
    </location>
</feature>
<evidence type="ECO:0000256" key="8">
    <source>
        <dbReference type="ARBA" id="ARBA00039097"/>
    </source>
</evidence>
<dbReference type="GO" id="GO:0046872">
    <property type="term" value="F:metal ion binding"/>
    <property type="evidence" value="ECO:0007669"/>
    <property type="project" value="UniProtKB-KW"/>
</dbReference>
<keyword evidence="10" id="KW-0067">ATP-binding</keyword>
<dbReference type="AlphaFoldDB" id="A0A1G9VNL3"/>
<dbReference type="Pfam" id="PF00702">
    <property type="entry name" value="Hydrolase"/>
    <property type="match status" value="1"/>
</dbReference>
<evidence type="ECO:0000256" key="7">
    <source>
        <dbReference type="ARBA" id="ARBA00023136"/>
    </source>
</evidence>
<dbReference type="InterPro" id="IPR023214">
    <property type="entry name" value="HAD_sf"/>
</dbReference>
<evidence type="ECO:0000256" key="6">
    <source>
        <dbReference type="ARBA" id="ARBA00022989"/>
    </source>
</evidence>
<dbReference type="CDD" id="cd07551">
    <property type="entry name" value="P-type_ATPase_HM_ZosA_PfeT-like"/>
    <property type="match status" value="1"/>
</dbReference>
<evidence type="ECO:0000256" key="10">
    <source>
        <dbReference type="RuleBase" id="RU362081"/>
    </source>
</evidence>
<feature type="compositionally biased region" description="Basic and acidic residues" evidence="11">
    <location>
        <begin position="382"/>
        <end position="393"/>
    </location>
</feature>
<comment type="similarity">
    <text evidence="2 10">Belongs to the cation transport ATPase (P-type) (TC 3.A.3) family. Type IB subfamily.</text>
</comment>
<dbReference type="InterPro" id="IPR001757">
    <property type="entry name" value="P_typ_ATPase"/>
</dbReference>
<evidence type="ECO:0000256" key="1">
    <source>
        <dbReference type="ARBA" id="ARBA00004370"/>
    </source>
</evidence>
<dbReference type="SFLD" id="SFLDG00002">
    <property type="entry name" value="C1.7:_P-type_atpase_like"/>
    <property type="match status" value="1"/>
</dbReference>
<feature type="transmembrane region" description="Helical" evidence="10">
    <location>
        <begin position="485"/>
        <end position="509"/>
    </location>
</feature>
<reference evidence="13 14" key="1">
    <citation type="submission" date="2016-10" db="EMBL/GenBank/DDBJ databases">
        <authorList>
            <person name="de Groot N.N."/>
        </authorList>
    </citation>
    <scope>NUCLEOTIDE SEQUENCE [LARGE SCALE GENOMIC DNA]</scope>
    <source>
        <strain evidence="13 14">DSM 25186</strain>
    </source>
</reference>
<dbReference type="Gene3D" id="3.40.50.1000">
    <property type="entry name" value="HAD superfamily/HAD-like"/>
    <property type="match status" value="1"/>
</dbReference>
<feature type="domain" description="P-type ATPase A" evidence="12">
    <location>
        <begin position="318"/>
        <end position="434"/>
    </location>
</feature>
<evidence type="ECO:0000313" key="13">
    <source>
        <dbReference type="EMBL" id="SDM73794.1"/>
    </source>
</evidence>
<dbReference type="InterPro" id="IPR023299">
    <property type="entry name" value="ATPase_P-typ_cyto_dom_N"/>
</dbReference>
<dbReference type="PANTHER" id="PTHR48085">
    <property type="entry name" value="CADMIUM/ZINC-TRANSPORTING ATPASE HMA2-RELATED"/>
    <property type="match status" value="1"/>
</dbReference>
<dbReference type="GO" id="GO:0016463">
    <property type="term" value="F:P-type zinc transporter activity"/>
    <property type="evidence" value="ECO:0007669"/>
    <property type="project" value="UniProtKB-EC"/>
</dbReference>
<keyword evidence="14" id="KW-1185">Reference proteome</keyword>
<dbReference type="Gene3D" id="2.70.150.10">
    <property type="entry name" value="Calcium-transporting ATPase, cytoplasmic transduction domain A"/>
    <property type="match status" value="1"/>
</dbReference>
<evidence type="ECO:0000259" key="12">
    <source>
        <dbReference type="Pfam" id="PF00122"/>
    </source>
</evidence>